<evidence type="ECO:0000256" key="1">
    <source>
        <dbReference type="SAM" id="MobiDB-lite"/>
    </source>
</evidence>
<organism evidence="2 3">
    <name type="scientific">Acetobacter malorum</name>
    <dbReference type="NCBI Taxonomy" id="178901"/>
    <lineage>
        <taxon>Bacteria</taxon>
        <taxon>Pseudomonadati</taxon>
        <taxon>Pseudomonadota</taxon>
        <taxon>Alphaproteobacteria</taxon>
        <taxon>Acetobacterales</taxon>
        <taxon>Acetobacteraceae</taxon>
        <taxon>Acetobacter</taxon>
    </lineage>
</organism>
<accession>A0A177GF47</accession>
<dbReference type="EMBL" id="LVHD01000009">
    <property type="protein sequence ID" value="OAG78024.1"/>
    <property type="molecule type" value="Genomic_DNA"/>
</dbReference>
<comment type="caution">
    <text evidence="2">The sequence shown here is derived from an EMBL/GenBank/DDBJ whole genome shotgun (WGS) entry which is preliminary data.</text>
</comment>
<name>A0A177GF47_9PROT</name>
<dbReference type="AlphaFoldDB" id="A0A177GF47"/>
<sequence length="53" mass="5201">MDAAQPPASVPELETLEPLPDPAEASGASVPAIADAERGGWGAACALAVSGWV</sequence>
<evidence type="ECO:0000313" key="3">
    <source>
        <dbReference type="Proteomes" id="UP000077349"/>
    </source>
</evidence>
<reference evidence="2 3" key="1">
    <citation type="submission" date="2016-03" db="EMBL/GenBank/DDBJ databases">
        <title>Draft genome sequence of Acetobacter malorum CECT 7742, a strain isolated from strawberry vinegar.</title>
        <authorList>
            <person name="Sainz F."/>
            <person name="Mas A."/>
            <person name="Torija M.J."/>
        </authorList>
    </citation>
    <scope>NUCLEOTIDE SEQUENCE [LARGE SCALE GENOMIC DNA]</scope>
    <source>
        <strain evidence="2 3">CECT 7742</strain>
    </source>
</reference>
<evidence type="ECO:0000313" key="2">
    <source>
        <dbReference type="EMBL" id="OAG78024.1"/>
    </source>
</evidence>
<protein>
    <submittedName>
        <fullName evidence="2">Segregation and condensation protein A</fullName>
    </submittedName>
</protein>
<feature type="region of interest" description="Disordered" evidence="1">
    <location>
        <begin position="1"/>
        <end position="30"/>
    </location>
</feature>
<proteinExistence type="predicted"/>
<dbReference type="Proteomes" id="UP000077349">
    <property type="component" value="Unassembled WGS sequence"/>
</dbReference>
<gene>
    <name evidence="2" type="ORF">Amal_00790</name>
</gene>